<evidence type="ECO:0000256" key="4">
    <source>
        <dbReference type="ARBA" id="ARBA00023136"/>
    </source>
</evidence>
<dbReference type="Proteomes" id="UP000253628">
    <property type="component" value="Unassembled WGS sequence"/>
</dbReference>
<dbReference type="EMBL" id="QNRQ01000008">
    <property type="protein sequence ID" value="RBP37942.1"/>
    <property type="molecule type" value="Genomic_DNA"/>
</dbReference>
<keyword evidence="8" id="KW-1185">Reference proteome</keyword>
<gene>
    <name evidence="7" type="ORF">DFR37_108124</name>
</gene>
<feature type="domain" description="Translocation and assembly module TamB C-terminal" evidence="6">
    <location>
        <begin position="872"/>
        <end position="1215"/>
    </location>
</feature>
<dbReference type="PROSITE" id="PS01057">
    <property type="entry name" value="SAICAR_SYNTHETASE_1"/>
    <property type="match status" value="1"/>
</dbReference>
<dbReference type="AlphaFoldDB" id="A0A366H962"/>
<evidence type="ECO:0000313" key="7">
    <source>
        <dbReference type="EMBL" id="RBP37942.1"/>
    </source>
</evidence>
<dbReference type="GO" id="GO:0004639">
    <property type="term" value="F:phosphoribosylaminoimidazolesuccinocarboxamide synthase activity"/>
    <property type="evidence" value="ECO:0007669"/>
    <property type="project" value="InterPro"/>
</dbReference>
<dbReference type="GO" id="GO:0006164">
    <property type="term" value="P:purine nucleotide biosynthetic process"/>
    <property type="evidence" value="ECO:0007669"/>
    <property type="project" value="InterPro"/>
</dbReference>
<accession>A0A366H962</accession>
<comment type="subcellular location">
    <subcellularLocation>
        <location evidence="1">Membrane</location>
        <topology evidence="1">Single-pass membrane protein</topology>
    </subcellularLocation>
</comment>
<evidence type="ECO:0000256" key="2">
    <source>
        <dbReference type="ARBA" id="ARBA00022692"/>
    </source>
</evidence>
<keyword evidence="4 5" id="KW-0472">Membrane</keyword>
<sequence>MSRVTRSLRAIALWLGPTVVLLLVAVVSFVVWCVGTEPGTRWALRTAMEQVQGEAQGIEGTIWKGLRVQRLAVKTPVVDIHLTDLNLQVDWRELWQHRLHAREISAGKLSIDILQSDQPPSESPFAMPALPVQVLLDRVALGHLSLSLGGEPVLLDVQNLQAALKLSDENASLVFQSLELGRDNIQAGIEGEVKVFKLAEPWPLSVHLKTRAQSSQPDSLLCLRHFLPDLPVPDKKAAVPVKAAAQPVGDAATDAATKVAVDAGPEDGGIVRLAQLSAACAVDMTADLTGSLDNMSLKVAGDGQDVRFNVSAELQPRKALPLSQADFNIHLVDGSSLKGALNVDSVPADGASRDHIVSSIVADKLNLAILMGPDMPGGLLSATLGLDAQLQDGKDVLSAALALDVGQGSRWNGQPLSGLLKAELINTLAAAPPDPQRPDAPELWQGLQVSDLDMDLRLGGNRLKGKGALGAPGSALDLTVAAARLADFWPGLPGGVQAQAHLAGTLAKHEARLKAVYAPQAGKSQELGKGPVQANIALDGGWDAQAQPLGWKGRVTTLDVSHIGLGVKLQSPVAVSYVPQALAPAWQWQVGAATLNLGLPLNQRVAIRHLASQGRDGSWETRGSIDRLAVSRRLLRELQKILGVADAADDGRGGIVVALDERNERKEIVYAADWNLKFAGALDGQAHIKRVSGDLIVPGNPDFPLGLQTFSVDLTAKPEGPAVSRLTAKINAATAKMGRAQATASALLHSAPGAGFTMNPKDVKTVELDAEIKDLGWLSLLVGDAMDFGGSVQAKLSAQSRPNGTWATNGTVNGQGIRVVRIDDGVRLLDGTLAAHFDGDRFVLDSLRFPARLRVTPKEWRTAEWVSSNPDARDGSLTLTGSWDLAESVGVLDMDLYRYPILQRSDRYAMVTGKLHVDAPSPAISLSGKITADAGWVDLDMLSSVPVVDSDVVVLRKGQTQKASAPMDISMELDVDLGPRFYITGYGVDSGLVGNMHISMQEGKLTAMGALRTRGGALDVYGQHLQLRRGSLTFQGDISNPVLSIEALRTGLSVEAGVRVAGTAKRPRIDLVSYPDVSDVQKLSWLLLGRGPDDSGGDAALLFSVGTSLLTGGEPFYRKFGLDEISMRSGTLGSTGSLLPVESVVRGLDSGTSDIERKFVVASKNLSEGLTVSLEQALSETGTVGRLSYQLARGLSADLSVGTVTGIALIYRTIFRD</sequence>
<comment type="caution">
    <text evidence="7">The sequence shown here is derived from an EMBL/GenBank/DDBJ whole genome shotgun (WGS) entry which is preliminary data.</text>
</comment>
<keyword evidence="2 5" id="KW-0812">Transmembrane</keyword>
<dbReference type="InterPro" id="IPR007452">
    <property type="entry name" value="TamB_C"/>
</dbReference>
<protein>
    <submittedName>
        <fullName evidence="7">Autotransporter secretion inner membrane protein TamB</fullName>
    </submittedName>
</protein>
<evidence type="ECO:0000256" key="5">
    <source>
        <dbReference type="SAM" id="Phobius"/>
    </source>
</evidence>
<dbReference type="Pfam" id="PF04357">
    <property type="entry name" value="TamB"/>
    <property type="match status" value="1"/>
</dbReference>
<feature type="transmembrane region" description="Helical" evidence="5">
    <location>
        <begin position="12"/>
        <end position="32"/>
    </location>
</feature>
<evidence type="ECO:0000256" key="3">
    <source>
        <dbReference type="ARBA" id="ARBA00022989"/>
    </source>
</evidence>
<evidence type="ECO:0000256" key="1">
    <source>
        <dbReference type="ARBA" id="ARBA00004167"/>
    </source>
</evidence>
<dbReference type="GO" id="GO:0005886">
    <property type="term" value="C:plasma membrane"/>
    <property type="evidence" value="ECO:0007669"/>
    <property type="project" value="InterPro"/>
</dbReference>
<name>A0A366H962_9BURK</name>
<keyword evidence="3 5" id="KW-1133">Transmembrane helix</keyword>
<dbReference type="GO" id="GO:0097347">
    <property type="term" value="C:TAM protein secretion complex"/>
    <property type="evidence" value="ECO:0007669"/>
    <property type="project" value="TreeGrafter"/>
</dbReference>
<evidence type="ECO:0000313" key="8">
    <source>
        <dbReference type="Proteomes" id="UP000253628"/>
    </source>
</evidence>
<dbReference type="PANTHER" id="PTHR36985">
    <property type="entry name" value="TRANSLOCATION AND ASSEMBLY MODULE SUBUNIT TAMB"/>
    <property type="match status" value="1"/>
</dbReference>
<reference evidence="7 8" key="1">
    <citation type="submission" date="2018-06" db="EMBL/GenBank/DDBJ databases">
        <title>Genomic Encyclopedia of Type Strains, Phase IV (KMG-IV): sequencing the most valuable type-strain genomes for metagenomic binning, comparative biology and taxonomic classification.</title>
        <authorList>
            <person name="Goeker M."/>
        </authorList>
    </citation>
    <scope>NUCLEOTIDE SEQUENCE [LARGE SCALE GENOMIC DNA]</scope>
    <source>
        <strain evidence="7 8">DSM 25520</strain>
    </source>
</reference>
<dbReference type="PANTHER" id="PTHR36985:SF1">
    <property type="entry name" value="TRANSLOCATION AND ASSEMBLY MODULE SUBUNIT TAMB"/>
    <property type="match status" value="1"/>
</dbReference>
<evidence type="ECO:0000259" key="6">
    <source>
        <dbReference type="Pfam" id="PF04357"/>
    </source>
</evidence>
<proteinExistence type="predicted"/>
<dbReference type="RefSeq" id="WP_242341877.1">
    <property type="nucleotide sequence ID" value="NZ_JACCEU010000009.1"/>
</dbReference>
<dbReference type="GO" id="GO:0009306">
    <property type="term" value="P:protein secretion"/>
    <property type="evidence" value="ECO:0007669"/>
    <property type="project" value="InterPro"/>
</dbReference>
<dbReference type="InterPro" id="IPR018236">
    <property type="entry name" value="SAICAR_synthetase_CS"/>
</dbReference>
<organism evidence="7 8">
    <name type="scientific">Eoetvoesiella caeni</name>
    <dbReference type="NCBI Taxonomy" id="645616"/>
    <lineage>
        <taxon>Bacteria</taxon>
        <taxon>Pseudomonadati</taxon>
        <taxon>Pseudomonadota</taxon>
        <taxon>Betaproteobacteria</taxon>
        <taxon>Burkholderiales</taxon>
        <taxon>Alcaligenaceae</taxon>
        <taxon>Eoetvoesiella</taxon>
    </lineage>
</organism>